<reference evidence="3" key="1">
    <citation type="submission" date="2013-08" db="EMBL/GenBank/DDBJ databases">
        <authorList>
            <person name="Mendez C."/>
            <person name="Richter M."/>
            <person name="Ferrer M."/>
            <person name="Sanchez J."/>
        </authorList>
    </citation>
    <scope>NUCLEOTIDE SEQUENCE</scope>
</reference>
<protein>
    <submittedName>
        <fullName evidence="3">Cys/Met metabolism, pyridoxal phosphate-dependent enzyme</fullName>
    </submittedName>
</protein>
<reference evidence="3" key="2">
    <citation type="journal article" date="2014" name="ISME J.">
        <title>Microbial stratification in low pH oxic and suboxic macroscopic growths along an acid mine drainage.</title>
        <authorList>
            <person name="Mendez-Garcia C."/>
            <person name="Mesa V."/>
            <person name="Sprenger R.R."/>
            <person name="Richter M."/>
            <person name="Diez M.S."/>
            <person name="Solano J."/>
            <person name="Bargiela R."/>
            <person name="Golyshina O.V."/>
            <person name="Manteca A."/>
            <person name="Ramos J.L."/>
            <person name="Gallego J.R."/>
            <person name="Llorente I."/>
            <person name="Martins Dos Santos V.A."/>
            <person name="Jensen O.N."/>
            <person name="Pelaez A.I."/>
            <person name="Sanchez J."/>
            <person name="Ferrer M."/>
        </authorList>
    </citation>
    <scope>NUCLEOTIDE SEQUENCE</scope>
</reference>
<dbReference type="SUPFAM" id="SSF53383">
    <property type="entry name" value="PLP-dependent transferases"/>
    <property type="match status" value="1"/>
</dbReference>
<name>T0YFN0_9ZZZZ</name>
<dbReference type="InterPro" id="IPR000277">
    <property type="entry name" value="Cys/Met-Metab_PyrdxlP-dep_enz"/>
</dbReference>
<dbReference type="EMBL" id="AUZY01011565">
    <property type="protein sequence ID" value="EQD34216.1"/>
    <property type="molecule type" value="Genomic_DNA"/>
</dbReference>
<keyword evidence="2" id="KW-0663">Pyridoxal phosphate</keyword>
<evidence type="ECO:0000313" key="3">
    <source>
        <dbReference type="EMBL" id="EQD34216.1"/>
    </source>
</evidence>
<dbReference type="InterPro" id="IPR015424">
    <property type="entry name" value="PyrdxlP-dep_Trfase"/>
</dbReference>
<dbReference type="Pfam" id="PF01053">
    <property type="entry name" value="Cys_Met_Meta_PP"/>
    <property type="match status" value="1"/>
</dbReference>
<dbReference type="GO" id="GO:0030170">
    <property type="term" value="F:pyridoxal phosphate binding"/>
    <property type="evidence" value="ECO:0007669"/>
    <property type="project" value="InterPro"/>
</dbReference>
<dbReference type="InterPro" id="IPR015421">
    <property type="entry name" value="PyrdxlP-dep_Trfase_major"/>
</dbReference>
<organism evidence="3">
    <name type="scientific">mine drainage metagenome</name>
    <dbReference type="NCBI Taxonomy" id="410659"/>
    <lineage>
        <taxon>unclassified sequences</taxon>
        <taxon>metagenomes</taxon>
        <taxon>ecological metagenomes</taxon>
    </lineage>
</organism>
<accession>T0YFN0</accession>
<proteinExistence type="predicted"/>
<feature type="non-terminal residue" evidence="3">
    <location>
        <position position="89"/>
    </location>
</feature>
<gene>
    <name evidence="3" type="ORF">B1B_17335</name>
</gene>
<dbReference type="AlphaFoldDB" id="T0YFN0"/>
<dbReference type="Gene3D" id="3.40.640.10">
    <property type="entry name" value="Type I PLP-dependent aspartate aminotransferase-like (Major domain)"/>
    <property type="match status" value="1"/>
</dbReference>
<comment type="caution">
    <text evidence="3">The sequence shown here is derived from an EMBL/GenBank/DDBJ whole genome shotgun (WGS) entry which is preliminary data.</text>
</comment>
<dbReference type="GO" id="GO:0019346">
    <property type="term" value="P:transsulfuration"/>
    <property type="evidence" value="ECO:0007669"/>
    <property type="project" value="InterPro"/>
</dbReference>
<evidence type="ECO:0000256" key="2">
    <source>
        <dbReference type="ARBA" id="ARBA00022898"/>
    </source>
</evidence>
<sequence>MNTREGRPLRQDSIAVHAGEGAVIETVHPLSPPIYQSSVFLFDDLRTAGDVTSGTLPGYSYGRIGQPNADMFSRAVADLEGAEAGATAA</sequence>
<comment type="cofactor">
    <cofactor evidence="1">
        <name>pyridoxal 5'-phosphate</name>
        <dbReference type="ChEBI" id="CHEBI:597326"/>
    </cofactor>
</comment>
<evidence type="ECO:0000256" key="1">
    <source>
        <dbReference type="ARBA" id="ARBA00001933"/>
    </source>
</evidence>